<dbReference type="GO" id="GO:0003700">
    <property type="term" value="F:DNA-binding transcription factor activity"/>
    <property type="evidence" value="ECO:0007669"/>
    <property type="project" value="TreeGrafter"/>
</dbReference>
<evidence type="ECO:0000259" key="5">
    <source>
        <dbReference type="PROSITE" id="PS50977"/>
    </source>
</evidence>
<dbReference type="PRINTS" id="PR00455">
    <property type="entry name" value="HTHTETR"/>
</dbReference>
<dbReference type="Gene3D" id="1.10.357.10">
    <property type="entry name" value="Tetracycline Repressor, domain 2"/>
    <property type="match status" value="1"/>
</dbReference>
<evidence type="ECO:0000313" key="7">
    <source>
        <dbReference type="Proteomes" id="UP000583556"/>
    </source>
</evidence>
<dbReference type="InterPro" id="IPR009057">
    <property type="entry name" value="Homeodomain-like_sf"/>
</dbReference>
<evidence type="ECO:0000256" key="3">
    <source>
        <dbReference type="ARBA" id="ARBA00023163"/>
    </source>
</evidence>
<accession>A0A7Y0BNP8</accession>
<dbReference type="InterPro" id="IPR050109">
    <property type="entry name" value="HTH-type_TetR-like_transc_reg"/>
</dbReference>
<keyword evidence="3" id="KW-0804">Transcription</keyword>
<reference evidence="6 7" key="1">
    <citation type="submission" date="2020-04" db="EMBL/GenBank/DDBJ databases">
        <title>Novosphingobium sp. TW-4 isolated from soil.</title>
        <authorList>
            <person name="Dahal R.H."/>
            <person name="Chaudhary D.K."/>
        </authorList>
    </citation>
    <scope>NUCLEOTIDE SEQUENCE [LARGE SCALE GENOMIC DNA]</scope>
    <source>
        <strain evidence="6 7">TW-4</strain>
    </source>
</reference>
<evidence type="ECO:0000256" key="4">
    <source>
        <dbReference type="PROSITE-ProRule" id="PRU00335"/>
    </source>
</evidence>
<dbReference type="Proteomes" id="UP000583556">
    <property type="component" value="Unassembled WGS sequence"/>
</dbReference>
<dbReference type="PANTHER" id="PTHR30055">
    <property type="entry name" value="HTH-TYPE TRANSCRIPTIONAL REGULATOR RUTR"/>
    <property type="match status" value="1"/>
</dbReference>
<dbReference type="GO" id="GO:0000976">
    <property type="term" value="F:transcription cis-regulatory region binding"/>
    <property type="evidence" value="ECO:0007669"/>
    <property type="project" value="TreeGrafter"/>
</dbReference>
<keyword evidence="7" id="KW-1185">Reference proteome</keyword>
<sequence>MATTMQQRMLDAMLPADLAAEPERWQQRKSVRTRVRLVEAAIDCLVEEGYSGLTTQKVAERTGSSRGAMHHHFATRMDLAAAVVEHVFYRRMQAFLDDYLSAVAGARDEALFEISTEAYWRSVQTRDYAAYVELAVAARSDSDLERVFLPAAQRFDAVWISEMIESFPQWQARWETMKLVSDFVVTAHMGLMLNLPVIGAKRAALVRRLVARVVALLHAEAAAGILDLEENNPTGL</sequence>
<feature type="domain" description="HTH tetR-type" evidence="5">
    <location>
        <begin position="31"/>
        <end position="91"/>
    </location>
</feature>
<dbReference type="SUPFAM" id="SSF46689">
    <property type="entry name" value="Homeodomain-like"/>
    <property type="match status" value="1"/>
</dbReference>
<keyword evidence="2 4" id="KW-0238">DNA-binding</keyword>
<feature type="DNA-binding region" description="H-T-H motif" evidence="4">
    <location>
        <begin position="54"/>
        <end position="73"/>
    </location>
</feature>
<dbReference type="EMBL" id="JABBGM010000003">
    <property type="protein sequence ID" value="NML93709.1"/>
    <property type="molecule type" value="Genomic_DNA"/>
</dbReference>
<protein>
    <submittedName>
        <fullName evidence="6">TetR/AcrR family transcriptional regulator</fullName>
    </submittedName>
</protein>
<keyword evidence="1" id="KW-0805">Transcription regulation</keyword>
<evidence type="ECO:0000256" key="2">
    <source>
        <dbReference type="ARBA" id="ARBA00023125"/>
    </source>
</evidence>
<comment type="caution">
    <text evidence="6">The sequence shown here is derived from an EMBL/GenBank/DDBJ whole genome shotgun (WGS) entry which is preliminary data.</text>
</comment>
<dbReference type="InterPro" id="IPR001647">
    <property type="entry name" value="HTH_TetR"/>
</dbReference>
<dbReference type="PROSITE" id="PS50977">
    <property type="entry name" value="HTH_TETR_2"/>
    <property type="match status" value="1"/>
</dbReference>
<evidence type="ECO:0000313" key="6">
    <source>
        <dbReference type="EMBL" id="NML93709.1"/>
    </source>
</evidence>
<evidence type="ECO:0000256" key="1">
    <source>
        <dbReference type="ARBA" id="ARBA00023015"/>
    </source>
</evidence>
<dbReference type="PANTHER" id="PTHR30055:SF234">
    <property type="entry name" value="HTH-TYPE TRANSCRIPTIONAL REGULATOR BETI"/>
    <property type="match status" value="1"/>
</dbReference>
<name>A0A7Y0BNP8_9SPHN</name>
<dbReference type="RefSeq" id="WP_169492979.1">
    <property type="nucleotide sequence ID" value="NZ_JABBGM010000003.1"/>
</dbReference>
<proteinExistence type="predicted"/>
<gene>
    <name evidence="6" type="ORF">HHL27_08520</name>
</gene>
<dbReference type="Pfam" id="PF00440">
    <property type="entry name" value="TetR_N"/>
    <property type="match status" value="1"/>
</dbReference>
<dbReference type="AlphaFoldDB" id="A0A7Y0BNP8"/>
<organism evidence="6 7">
    <name type="scientific">Novosphingobium olei</name>
    <dbReference type="NCBI Taxonomy" id="2728851"/>
    <lineage>
        <taxon>Bacteria</taxon>
        <taxon>Pseudomonadati</taxon>
        <taxon>Pseudomonadota</taxon>
        <taxon>Alphaproteobacteria</taxon>
        <taxon>Sphingomonadales</taxon>
        <taxon>Sphingomonadaceae</taxon>
        <taxon>Novosphingobium</taxon>
    </lineage>
</organism>